<accession>A0A3B0BHC7</accession>
<evidence type="ECO:0000313" key="2">
    <source>
        <dbReference type="Proteomes" id="UP000270343"/>
    </source>
</evidence>
<keyword evidence="2" id="KW-1185">Reference proteome</keyword>
<dbReference type="Proteomes" id="UP000270343">
    <property type="component" value="Unassembled WGS sequence"/>
</dbReference>
<reference evidence="1 2" key="1">
    <citation type="journal article" date="2015" name="Antonie Van Leeuwenhoek">
        <title>Streptomyces klenkii sp. nov., isolated from deep marine sediment.</title>
        <authorList>
            <person name="Veyisoglu A."/>
            <person name="Sahin N."/>
        </authorList>
    </citation>
    <scope>NUCLEOTIDE SEQUENCE [LARGE SCALE GENOMIC DNA]</scope>
    <source>
        <strain evidence="1 2">KCTC 29202</strain>
    </source>
</reference>
<gene>
    <name evidence="1" type="ORF">D7231_14620</name>
</gene>
<organism evidence="1 2">
    <name type="scientific">Streptomyces klenkii</name>
    <dbReference type="NCBI Taxonomy" id="1420899"/>
    <lineage>
        <taxon>Bacteria</taxon>
        <taxon>Bacillati</taxon>
        <taxon>Actinomycetota</taxon>
        <taxon>Actinomycetes</taxon>
        <taxon>Kitasatosporales</taxon>
        <taxon>Streptomycetaceae</taxon>
        <taxon>Streptomyces</taxon>
    </lineage>
</organism>
<proteinExistence type="predicted"/>
<evidence type="ECO:0000313" key="1">
    <source>
        <dbReference type="EMBL" id="RKN72703.1"/>
    </source>
</evidence>
<dbReference type="EMBL" id="RBAM01000005">
    <property type="protein sequence ID" value="RKN72703.1"/>
    <property type="molecule type" value="Genomic_DNA"/>
</dbReference>
<sequence>MQWLAEQGVVATVSASGRPSPAHTPQWTFRFFSGPSVSTDLRQSVLAEEATVAECMRVALPRLRDAGLPMDESPWAPDLEPENSMEGMGMLVLDWLVEQGVTVFLKADGERPIPGWTFIAKGGPLTEFLRTDGAHAENCFTPMLDNLRHQDLPVPV</sequence>
<protein>
    <submittedName>
        <fullName evidence="1">Uncharacterized protein</fullName>
    </submittedName>
</protein>
<name>A0A3B0BHC7_9ACTN</name>
<dbReference type="AlphaFoldDB" id="A0A3B0BHC7"/>
<comment type="caution">
    <text evidence="1">The sequence shown here is derived from an EMBL/GenBank/DDBJ whole genome shotgun (WGS) entry which is preliminary data.</text>
</comment>